<comment type="similarity">
    <text evidence="7">Belongs to the NrdR family.</text>
</comment>
<evidence type="ECO:0000256" key="2">
    <source>
        <dbReference type="ARBA" id="ARBA00022741"/>
    </source>
</evidence>
<keyword evidence="1 7" id="KW-0678">Repressor</keyword>
<evidence type="ECO:0000259" key="8">
    <source>
        <dbReference type="PROSITE" id="PS51161"/>
    </source>
</evidence>
<accession>A0A7Z7LHB4</accession>
<keyword evidence="5 7" id="KW-0238">DNA-binding</keyword>
<keyword evidence="4 7" id="KW-0805">Transcription regulation</keyword>
<keyword evidence="3 7" id="KW-0067">ATP-binding</keyword>
<evidence type="ECO:0000313" key="9">
    <source>
        <dbReference type="EMBL" id="SSC13982.1"/>
    </source>
</evidence>
<dbReference type="AlphaFoldDB" id="A0A7Z7LHB4"/>
<dbReference type="Pfam" id="PF03477">
    <property type="entry name" value="ATP-cone"/>
    <property type="match status" value="1"/>
</dbReference>
<evidence type="ECO:0000313" key="10">
    <source>
        <dbReference type="Proteomes" id="UP000250796"/>
    </source>
</evidence>
<keyword evidence="7" id="KW-0479">Metal-binding</keyword>
<dbReference type="InterPro" id="IPR055173">
    <property type="entry name" value="NrdR-like_N"/>
</dbReference>
<dbReference type="InterPro" id="IPR003796">
    <property type="entry name" value="RNR_NrdR-like"/>
</dbReference>
<dbReference type="GO" id="GO:0008270">
    <property type="term" value="F:zinc ion binding"/>
    <property type="evidence" value="ECO:0007669"/>
    <property type="project" value="UniProtKB-UniRule"/>
</dbReference>
<dbReference type="InterPro" id="IPR005144">
    <property type="entry name" value="ATP-cone_dom"/>
</dbReference>
<name>A0A7Z7LHB4_9BACT</name>
<keyword evidence="7" id="KW-0863">Zinc-finger</keyword>
<evidence type="ECO:0000256" key="5">
    <source>
        <dbReference type="ARBA" id="ARBA00023125"/>
    </source>
</evidence>
<dbReference type="PROSITE" id="PS51161">
    <property type="entry name" value="ATP_CONE"/>
    <property type="match status" value="1"/>
</dbReference>
<sequence length="150" mass="17804">MKCPFCSSESTRVLDSRPTEDNTSIRRRRECEDCGGRFTTYERYERLPFFVIKKDGRRERFNREKVMNGLLRACEKRPISLERLSSIVDSIEDEVTRSGRHEVLSQEIGEMIMAKLKLLDRVAYVRFASVYKEFRDIDHFVDIIKELKND</sequence>
<dbReference type="NCBIfam" id="TIGR00244">
    <property type="entry name" value="transcriptional regulator NrdR"/>
    <property type="match status" value="1"/>
</dbReference>
<dbReference type="GO" id="GO:0045892">
    <property type="term" value="P:negative regulation of DNA-templated transcription"/>
    <property type="evidence" value="ECO:0007669"/>
    <property type="project" value="UniProtKB-UniRule"/>
</dbReference>
<keyword evidence="6 7" id="KW-0804">Transcription</keyword>
<evidence type="ECO:0000256" key="6">
    <source>
        <dbReference type="ARBA" id="ARBA00023163"/>
    </source>
</evidence>
<dbReference type="Pfam" id="PF22811">
    <property type="entry name" value="Zn_ribbon_NrdR"/>
    <property type="match status" value="1"/>
</dbReference>
<dbReference type="KEGG" id="minf:MESINF_2542"/>
<gene>
    <name evidence="7 9" type="primary">nrdR</name>
    <name evidence="9" type="ORF">MESINF_2542</name>
</gene>
<dbReference type="GO" id="GO:0005524">
    <property type="term" value="F:ATP binding"/>
    <property type="evidence" value="ECO:0007669"/>
    <property type="project" value="UniProtKB-UniRule"/>
</dbReference>
<dbReference type="RefSeq" id="WP_169700200.1">
    <property type="nucleotide sequence ID" value="NZ_LS974202.1"/>
</dbReference>
<keyword evidence="2 7" id="KW-0547">Nucleotide-binding</keyword>
<feature type="domain" description="ATP-cone" evidence="8">
    <location>
        <begin position="49"/>
        <end position="139"/>
    </location>
</feature>
<dbReference type="HAMAP" id="MF_00440">
    <property type="entry name" value="NrdR"/>
    <property type="match status" value="1"/>
</dbReference>
<feature type="zinc finger region" evidence="7">
    <location>
        <begin position="3"/>
        <end position="34"/>
    </location>
</feature>
<reference evidence="9 10" key="1">
    <citation type="submission" date="2017-01" db="EMBL/GenBank/DDBJ databases">
        <authorList>
            <person name="Erauso G."/>
        </authorList>
    </citation>
    <scope>NUCLEOTIDE SEQUENCE [LARGE SCALE GENOMIC DNA]</scope>
    <source>
        <strain evidence="9">MESINF1</strain>
    </source>
</reference>
<dbReference type="EMBL" id="LS974202">
    <property type="protein sequence ID" value="SSC13982.1"/>
    <property type="molecule type" value="Genomic_DNA"/>
</dbReference>
<dbReference type="GO" id="GO:0003677">
    <property type="term" value="F:DNA binding"/>
    <property type="evidence" value="ECO:0007669"/>
    <property type="project" value="UniProtKB-KW"/>
</dbReference>
<dbReference type="PANTHER" id="PTHR30455:SF2">
    <property type="entry name" value="TRANSCRIPTIONAL REPRESSOR NRDR"/>
    <property type="match status" value="1"/>
</dbReference>
<comment type="function">
    <text evidence="7">Negatively regulates transcription of bacterial ribonucleotide reductase nrd genes and operons by binding to NrdR-boxes.</text>
</comment>
<dbReference type="PANTHER" id="PTHR30455">
    <property type="entry name" value="TRANSCRIPTIONAL REPRESSOR NRDR"/>
    <property type="match status" value="1"/>
</dbReference>
<keyword evidence="7" id="KW-0862">Zinc</keyword>
<keyword evidence="10" id="KW-1185">Reference proteome</keyword>
<comment type="cofactor">
    <cofactor evidence="7">
        <name>Zn(2+)</name>
        <dbReference type="ChEBI" id="CHEBI:29105"/>
    </cofactor>
    <text evidence="7">Binds 1 zinc ion.</text>
</comment>
<evidence type="ECO:0000256" key="7">
    <source>
        <dbReference type="HAMAP-Rule" id="MF_00440"/>
    </source>
</evidence>
<organism evidence="9 10">
    <name type="scientific">Mesotoga infera</name>
    <dbReference type="NCBI Taxonomy" id="1236046"/>
    <lineage>
        <taxon>Bacteria</taxon>
        <taxon>Thermotogati</taxon>
        <taxon>Thermotogota</taxon>
        <taxon>Thermotogae</taxon>
        <taxon>Kosmotogales</taxon>
        <taxon>Kosmotogaceae</taxon>
        <taxon>Mesotoga</taxon>
    </lineage>
</organism>
<evidence type="ECO:0000256" key="1">
    <source>
        <dbReference type="ARBA" id="ARBA00022491"/>
    </source>
</evidence>
<protein>
    <recommendedName>
        <fullName evidence="7">Transcriptional repressor NrdR</fullName>
    </recommendedName>
</protein>
<dbReference type="Proteomes" id="UP000250796">
    <property type="component" value="Chromosome MESINF"/>
</dbReference>
<evidence type="ECO:0000256" key="4">
    <source>
        <dbReference type="ARBA" id="ARBA00023015"/>
    </source>
</evidence>
<proteinExistence type="inferred from homology"/>
<evidence type="ECO:0000256" key="3">
    <source>
        <dbReference type="ARBA" id="ARBA00022840"/>
    </source>
</evidence>